<dbReference type="PANTHER" id="PTHR21068">
    <property type="entry name" value="SPARTIN"/>
    <property type="match status" value="1"/>
</dbReference>
<proteinExistence type="predicted"/>
<protein>
    <submittedName>
        <fullName evidence="3">Senescence/dehydration-associated protein At4g35985, chloroplastic-like</fullName>
    </submittedName>
</protein>
<reference evidence="3" key="2">
    <citation type="submission" date="2025-08" db="UniProtKB">
        <authorList>
            <consortium name="RefSeq"/>
        </authorList>
    </citation>
    <scope>IDENTIFICATION</scope>
    <source>
        <tissue evidence="3">Young leaves</tissue>
    </source>
</reference>
<dbReference type="GO" id="GO:0005886">
    <property type="term" value="C:plasma membrane"/>
    <property type="evidence" value="ECO:0007669"/>
    <property type="project" value="TreeGrafter"/>
</dbReference>
<accession>A0A8B7CBZ6</accession>
<organism evidence="2 3">
    <name type="scientific">Phoenix dactylifera</name>
    <name type="common">Date palm</name>
    <dbReference type="NCBI Taxonomy" id="42345"/>
    <lineage>
        <taxon>Eukaryota</taxon>
        <taxon>Viridiplantae</taxon>
        <taxon>Streptophyta</taxon>
        <taxon>Embryophyta</taxon>
        <taxon>Tracheophyta</taxon>
        <taxon>Spermatophyta</taxon>
        <taxon>Magnoliopsida</taxon>
        <taxon>Liliopsida</taxon>
        <taxon>Arecaceae</taxon>
        <taxon>Coryphoideae</taxon>
        <taxon>Phoeniceae</taxon>
        <taxon>Phoenix</taxon>
    </lineage>
</organism>
<dbReference type="InterPro" id="IPR045036">
    <property type="entry name" value="Spartin-like"/>
</dbReference>
<keyword evidence="2" id="KW-1185">Reference proteome</keyword>
<evidence type="ECO:0000259" key="1">
    <source>
        <dbReference type="Pfam" id="PF06911"/>
    </source>
</evidence>
<dbReference type="KEGG" id="pda:103711506"/>
<gene>
    <name evidence="3" type="primary">LOC103711506</name>
</gene>
<dbReference type="PANTHER" id="PTHR21068:SF36">
    <property type="entry name" value="SENESCENCE_DEHYDRATION-ASSOCIATED PROTEIN-LIKE PROTEIN"/>
    <property type="match status" value="1"/>
</dbReference>
<dbReference type="Proteomes" id="UP000228380">
    <property type="component" value="Chromosome 11"/>
</dbReference>
<evidence type="ECO:0000313" key="2">
    <source>
        <dbReference type="Proteomes" id="UP000228380"/>
    </source>
</evidence>
<dbReference type="OrthoDB" id="1719420at2759"/>
<dbReference type="GeneID" id="103711506"/>
<dbReference type="RefSeq" id="XP_008795898.3">
    <property type="nucleotide sequence ID" value="XM_008797676.4"/>
</dbReference>
<feature type="domain" description="Senescence" evidence="1">
    <location>
        <begin position="224"/>
        <end position="408"/>
    </location>
</feature>
<dbReference type="InterPro" id="IPR009686">
    <property type="entry name" value="Senescence/spartin_C"/>
</dbReference>
<dbReference type="AlphaFoldDB" id="A0A8B7CBZ6"/>
<name>A0A8B7CBZ6_PHODC</name>
<dbReference type="Pfam" id="PF06911">
    <property type="entry name" value="Senescence"/>
    <property type="match status" value="1"/>
</dbReference>
<sequence>MELFHSLHSSLKQCGCSQISDCKLDSDGASFLWKYCTSGQSYIFPRGTSPSKPPELKQLGTKQSMGCCKPKTSPPMRQSGCKEEVLLHIPGASVHLLENREVFELARGDFAILRIIEQDAVLATIIRIGPDLRWPLTKDEPVIKLDQVHYLFTLPDKDGGFLNYGVSFAAADSRLASLDMFLKGNTCFSTPTDASSMMKRPPSYEVYWKDYAPRVEDYNGVLAKAIAGGTGEIVKGIFKCSNAYAGQIQKGADLIQPKAVGGKTGVSDGKDRTDKSIEVKKNRGEINKSLRRVRKLSEMTEKMSRSLLDGVFLITGSVAAPLVQSKAGKSFFSMLPGEVLLASLDAVNKVLDAVEVAERKTIAATSNVVAGAVSKKFGESAGVATEDAFATAGHAVGTAWNIFKIRKALKPSSLPSTIAKNSLRK</sequence>
<evidence type="ECO:0000313" key="3">
    <source>
        <dbReference type="RefSeq" id="XP_008795898.3"/>
    </source>
</evidence>
<reference evidence="2" key="1">
    <citation type="journal article" date="2019" name="Nat. Commun.">
        <title>Genome-wide association mapping of date palm fruit traits.</title>
        <authorList>
            <person name="Hazzouri K.M."/>
            <person name="Gros-Balthazard M."/>
            <person name="Flowers J.M."/>
            <person name="Copetti D."/>
            <person name="Lemansour A."/>
            <person name="Lebrun M."/>
            <person name="Masmoudi K."/>
            <person name="Ferrand S."/>
            <person name="Dhar M.I."/>
            <person name="Fresquez Z.A."/>
            <person name="Rosas U."/>
            <person name="Zhang J."/>
            <person name="Talag J."/>
            <person name="Lee S."/>
            <person name="Kudrna D."/>
            <person name="Powell R.F."/>
            <person name="Leitch I.J."/>
            <person name="Krueger R.R."/>
            <person name="Wing R.A."/>
            <person name="Amiri K.M.A."/>
            <person name="Purugganan M.D."/>
        </authorList>
    </citation>
    <scope>NUCLEOTIDE SEQUENCE [LARGE SCALE GENOMIC DNA]</scope>
    <source>
        <strain evidence="2">cv. Khalas</strain>
    </source>
</reference>